<evidence type="ECO:0000256" key="1">
    <source>
        <dbReference type="ARBA" id="ARBA00022729"/>
    </source>
</evidence>
<keyword evidence="6" id="KW-0378">Hydrolase</keyword>
<dbReference type="RefSeq" id="WP_184172352.1">
    <property type="nucleotide sequence ID" value="NZ_BAABAG010000013.1"/>
</dbReference>
<accession>A0A7W9JJF7</accession>
<feature type="compositionally biased region" description="Acidic residues" evidence="2">
    <location>
        <begin position="738"/>
        <end position="747"/>
    </location>
</feature>
<feature type="domain" description="Calcineurin-like phosphoesterase" evidence="4">
    <location>
        <begin position="46"/>
        <end position="264"/>
    </location>
</feature>
<feature type="region of interest" description="Disordered" evidence="2">
    <location>
        <begin position="681"/>
        <end position="762"/>
    </location>
</feature>
<protein>
    <submittedName>
        <fullName evidence="6">5'-nucleotidase</fullName>
        <ecNumber evidence="6">3.1.3.5</ecNumber>
    </submittedName>
</protein>
<dbReference type="InterPro" id="IPR004843">
    <property type="entry name" value="Calcineurin-like_PHP"/>
</dbReference>
<dbReference type="InterPro" id="IPR036907">
    <property type="entry name" value="5'-Nucleotdase_C_sf"/>
</dbReference>
<keyword evidence="7" id="KW-1185">Reference proteome</keyword>
<dbReference type="GO" id="GO:0008253">
    <property type="term" value="F:5'-nucleotidase activity"/>
    <property type="evidence" value="ECO:0007669"/>
    <property type="project" value="UniProtKB-EC"/>
</dbReference>
<evidence type="ECO:0000259" key="4">
    <source>
        <dbReference type="Pfam" id="PF00149"/>
    </source>
</evidence>
<dbReference type="SUPFAM" id="SSF55816">
    <property type="entry name" value="5'-nucleotidase (syn. UDP-sugar hydrolase), C-terminal domain"/>
    <property type="match status" value="1"/>
</dbReference>
<dbReference type="GO" id="GO:0008768">
    <property type="term" value="F:UDP-sugar diphosphatase activity"/>
    <property type="evidence" value="ECO:0007669"/>
    <property type="project" value="TreeGrafter"/>
</dbReference>
<dbReference type="Pfam" id="PF02872">
    <property type="entry name" value="5_nucleotid_C"/>
    <property type="match status" value="1"/>
</dbReference>
<dbReference type="PANTHER" id="PTHR11575">
    <property type="entry name" value="5'-NUCLEOTIDASE-RELATED"/>
    <property type="match status" value="1"/>
</dbReference>
<dbReference type="PANTHER" id="PTHR11575:SF24">
    <property type="entry name" value="5'-NUCLEOTIDASE"/>
    <property type="match status" value="1"/>
</dbReference>
<dbReference type="AlphaFoldDB" id="A0A7W9JJF7"/>
<evidence type="ECO:0000313" key="6">
    <source>
        <dbReference type="EMBL" id="MBB5849007.1"/>
    </source>
</evidence>
<feature type="chain" id="PRO_5038801151" evidence="3">
    <location>
        <begin position="31"/>
        <end position="795"/>
    </location>
</feature>
<evidence type="ECO:0000256" key="3">
    <source>
        <dbReference type="SAM" id="SignalP"/>
    </source>
</evidence>
<proteinExistence type="predicted"/>
<feature type="compositionally biased region" description="Low complexity" evidence="2">
    <location>
        <begin position="710"/>
        <end position="719"/>
    </location>
</feature>
<dbReference type="Gene3D" id="3.60.21.10">
    <property type="match status" value="1"/>
</dbReference>
<reference evidence="6 7" key="1">
    <citation type="submission" date="2020-08" db="EMBL/GenBank/DDBJ databases">
        <title>Sequencing the genomes of 1000 actinobacteria strains.</title>
        <authorList>
            <person name="Klenk H.-P."/>
        </authorList>
    </citation>
    <scope>NUCLEOTIDE SEQUENCE [LARGE SCALE GENOMIC DNA]</scope>
    <source>
        <strain evidence="6 7">DSM 17945</strain>
    </source>
</reference>
<evidence type="ECO:0000259" key="5">
    <source>
        <dbReference type="Pfam" id="PF02872"/>
    </source>
</evidence>
<comment type="caution">
    <text evidence="6">The sequence shown here is derived from an EMBL/GenBank/DDBJ whole genome shotgun (WGS) entry which is preliminary data.</text>
</comment>
<dbReference type="PROSITE" id="PS51318">
    <property type="entry name" value="TAT"/>
    <property type="match status" value="1"/>
</dbReference>
<dbReference type="InterPro" id="IPR006179">
    <property type="entry name" value="5_nucleotidase/apyrase"/>
</dbReference>
<organism evidence="6 7">
    <name type="scientific">Micrococcus endophyticus</name>
    <dbReference type="NCBI Taxonomy" id="455343"/>
    <lineage>
        <taxon>Bacteria</taxon>
        <taxon>Bacillati</taxon>
        <taxon>Actinomycetota</taxon>
        <taxon>Actinomycetes</taxon>
        <taxon>Micrococcales</taxon>
        <taxon>Micrococcaceae</taxon>
        <taxon>Micrococcus</taxon>
    </lineage>
</organism>
<dbReference type="GO" id="GO:0030288">
    <property type="term" value="C:outer membrane-bounded periplasmic space"/>
    <property type="evidence" value="ECO:0007669"/>
    <property type="project" value="TreeGrafter"/>
</dbReference>
<dbReference type="InterPro" id="IPR006311">
    <property type="entry name" value="TAT_signal"/>
</dbReference>
<feature type="signal peptide" evidence="3">
    <location>
        <begin position="1"/>
        <end position="30"/>
    </location>
</feature>
<dbReference type="EMBL" id="JACHMW010000001">
    <property type="protein sequence ID" value="MBB5849007.1"/>
    <property type="molecule type" value="Genomic_DNA"/>
</dbReference>
<sequence length="795" mass="81878">MSSLFRRHAVATAACTVLVLAPASAAPALAVETVAADETTISLLSFNDFHGALSSDFSGTQFADTVEDYRTAFEAQHGEGSVLLTSAGDLIGGSASVSNVQQDAPTIDVMNALGLSALAAGNHEFDRGLDDLQDRVIPRAEFPVLAANFVDPDTLEPILASHAIFDVNGVSVAVIGAVPNELYATTTGAGLQGNTVLDMVEAVNGVAAELEASGAADVIVASYHEGAAGAGDLAAELGKREVFRSMVEDTHPAVDVIFNGHTHQLYQYETAGDGVARPVLQAGASGSNLAAVELTVDAAGEVTAVASRLLDRSTQDPAEAAAESAVTAEVYAIEQEAVAVFEDMQSQVVADLDGSLTTDYQKRLDEGGTWRAGGTRSAETTLGNWVADATKQTALNADPEVDLGVVNPGGLRSEILVDAFTGGGTFSPKPADLIGKLTLGELLDVAPFGNSISYFDIPGSSIELALEQNWRDDVRTFTLGWSENLTWTYDESRPQGEKVTGVWIDGEPLEQDAMYTVATQSFLADDTWVALGDPTAAPDGYTAFATGREDFVDLGVLDTQAISDYARLQASAEGAVGPDFAKKGVPVSGAPETVAAGEEIVLTLGDLVIDSDDAPAAAEVAVAFEAADGTVTELGAVTVPAGSEEVTLSGIAAPAEAGAGELRMTVRYADGTETIVRHALEVTASEAPVEPTEPTDPSVPTDPSEPADPTDPTVPADPSEPADPADPSDPTDPAAPVEGDDDGDDRDEEHTVPSTVETGDASAWWLAGFGALLGAALLRGRKALGLTASSAPAGR</sequence>
<dbReference type="GO" id="GO:0009166">
    <property type="term" value="P:nucleotide catabolic process"/>
    <property type="evidence" value="ECO:0007669"/>
    <property type="project" value="InterPro"/>
</dbReference>
<name>A0A7W9JJF7_9MICC</name>
<dbReference type="EC" id="3.1.3.5" evidence="6"/>
<dbReference type="PRINTS" id="PR01607">
    <property type="entry name" value="APYRASEFAMLY"/>
</dbReference>
<evidence type="ECO:0000313" key="7">
    <source>
        <dbReference type="Proteomes" id="UP000567246"/>
    </source>
</evidence>
<dbReference type="SUPFAM" id="SSF56300">
    <property type="entry name" value="Metallo-dependent phosphatases"/>
    <property type="match status" value="1"/>
</dbReference>
<evidence type="ECO:0000256" key="2">
    <source>
        <dbReference type="SAM" id="MobiDB-lite"/>
    </source>
</evidence>
<dbReference type="Pfam" id="PF00149">
    <property type="entry name" value="Metallophos"/>
    <property type="match status" value="1"/>
</dbReference>
<keyword evidence="1 3" id="KW-0732">Signal</keyword>
<feature type="domain" description="5'-Nucleotidase C-terminal" evidence="5">
    <location>
        <begin position="376"/>
        <end position="525"/>
    </location>
</feature>
<dbReference type="InterPro" id="IPR029052">
    <property type="entry name" value="Metallo-depent_PP-like"/>
</dbReference>
<dbReference type="Gene3D" id="3.90.780.10">
    <property type="entry name" value="5'-Nucleotidase, C-terminal domain"/>
    <property type="match status" value="1"/>
</dbReference>
<dbReference type="InterPro" id="IPR008334">
    <property type="entry name" value="5'-Nucleotdase_C"/>
</dbReference>
<dbReference type="Proteomes" id="UP000567246">
    <property type="component" value="Unassembled WGS sequence"/>
</dbReference>
<gene>
    <name evidence="6" type="ORF">HDA33_001571</name>
</gene>